<organism evidence="2 3">
    <name type="scientific">Anaerostipes caccae (strain DSM 14662 / CCUG 47493 / JCM 13470 / NCIMB 13811 / L1-92)</name>
    <dbReference type="NCBI Taxonomy" id="411490"/>
    <lineage>
        <taxon>Bacteria</taxon>
        <taxon>Bacillati</taxon>
        <taxon>Bacillota</taxon>
        <taxon>Clostridia</taxon>
        <taxon>Lachnospirales</taxon>
        <taxon>Lachnospiraceae</taxon>
        <taxon>Anaerostipes</taxon>
    </lineage>
</organism>
<dbReference type="EMBL" id="ABAX03000024">
    <property type="protein sequence ID" value="EDR96482.1"/>
    <property type="molecule type" value="Genomic_DNA"/>
</dbReference>
<reference evidence="2" key="1">
    <citation type="submission" date="2007-11" db="EMBL/GenBank/DDBJ databases">
        <authorList>
            <person name="Fulton L."/>
            <person name="Clifton S."/>
            <person name="Fulton B."/>
            <person name="Xu J."/>
            <person name="Minx P."/>
            <person name="Pepin K.H."/>
            <person name="Johnson M."/>
            <person name="Thiruvilangam P."/>
            <person name="Bhonagiri V."/>
            <person name="Nash W.E."/>
            <person name="Mardis E.R."/>
            <person name="Wilson R.K."/>
        </authorList>
    </citation>
    <scope>NUCLEOTIDE SEQUENCE [LARGE SCALE GENOMIC DNA]</scope>
    <source>
        <strain evidence="2">DSM 14662</strain>
    </source>
</reference>
<evidence type="ECO:0000313" key="2">
    <source>
        <dbReference type="EMBL" id="EDR96482.1"/>
    </source>
</evidence>
<dbReference type="Proteomes" id="UP000004935">
    <property type="component" value="Unassembled WGS sequence"/>
</dbReference>
<accession>B0MHZ3</accession>
<keyword evidence="3" id="KW-1185">Reference proteome</keyword>
<name>B0MHZ3_ANACD</name>
<keyword evidence="1" id="KW-1133">Transmembrane helix</keyword>
<sequence>MMEQTQLLCCPKRLMIKYRCKENLRMKRKIRKDKLKEMKDFYRSVLLISLGITMILIFQAMLM</sequence>
<feature type="transmembrane region" description="Helical" evidence="1">
    <location>
        <begin position="41"/>
        <end position="62"/>
    </location>
</feature>
<gene>
    <name evidence="2" type="ORF">ANACAC_03105</name>
</gene>
<reference evidence="2" key="2">
    <citation type="submission" date="2013-11" db="EMBL/GenBank/DDBJ databases">
        <title>Draft genome sequence of Anaerostipes caccae (DSM 14662).</title>
        <authorList>
            <person name="Sudarsanam P."/>
            <person name="Ley R."/>
            <person name="Guruge J."/>
            <person name="Turnbaugh P.J."/>
            <person name="Mahowald M."/>
            <person name="Liep D."/>
            <person name="Gordon J."/>
        </authorList>
    </citation>
    <scope>NUCLEOTIDE SEQUENCE</scope>
    <source>
        <strain evidence="2">DSM 14662</strain>
    </source>
</reference>
<keyword evidence="1" id="KW-0472">Membrane</keyword>
<dbReference type="HOGENOM" id="CLU_2875815_0_0_9"/>
<evidence type="ECO:0000256" key="1">
    <source>
        <dbReference type="SAM" id="Phobius"/>
    </source>
</evidence>
<protein>
    <submittedName>
        <fullName evidence="2">Uncharacterized protein</fullName>
    </submittedName>
</protein>
<evidence type="ECO:0000313" key="3">
    <source>
        <dbReference type="Proteomes" id="UP000004935"/>
    </source>
</evidence>
<proteinExistence type="predicted"/>
<comment type="caution">
    <text evidence="2">The sequence shown here is derived from an EMBL/GenBank/DDBJ whole genome shotgun (WGS) entry which is preliminary data.</text>
</comment>
<dbReference type="AlphaFoldDB" id="B0MHZ3"/>
<keyword evidence="1" id="KW-0812">Transmembrane</keyword>